<dbReference type="HOGENOM" id="CLU_216262_0_0_9"/>
<feature type="transmembrane region" description="Helical" evidence="1">
    <location>
        <begin position="15"/>
        <end position="35"/>
    </location>
</feature>
<dbReference type="STRING" id="1561.NPD11_2415"/>
<dbReference type="EMBL" id="CP006905">
    <property type="protein sequence ID" value="AIY84284.1"/>
    <property type="molecule type" value="Genomic_DNA"/>
</dbReference>
<evidence type="ECO:0000256" key="1">
    <source>
        <dbReference type="SAM" id="Phobius"/>
    </source>
</evidence>
<evidence type="ECO:0000313" key="2">
    <source>
        <dbReference type="EMBL" id="AIY84284.1"/>
    </source>
</evidence>
<gene>
    <name evidence="2" type="ORF">U729_576</name>
</gene>
<sequence>MCLRRFLNNLKNNKLLMMSILFTVVIIGAILVMTFTQFKQIPFIYNEF</sequence>
<dbReference type="AlphaFoldDB" id="A0A0A7FXF1"/>
<keyword evidence="1" id="KW-0472">Membrane</keyword>
<reference evidence="2 3" key="1">
    <citation type="journal article" date="2015" name="Infect. Genet. Evol.">
        <title>Genomic sequences of six botulinum neurotoxin-producing strains representing three clostridial species illustrate the mobility and diversity of botulinum neurotoxin genes.</title>
        <authorList>
            <person name="Smith T.J."/>
            <person name="Hill K.K."/>
            <person name="Xie G."/>
            <person name="Foley B.T."/>
            <person name="Williamson C.H."/>
            <person name="Foster J.T."/>
            <person name="Johnson S.L."/>
            <person name="Chertkov O."/>
            <person name="Teshima H."/>
            <person name="Gibbons H.S."/>
            <person name="Johnsky L.A."/>
            <person name="Karavis M.A."/>
            <person name="Smith L.A."/>
        </authorList>
    </citation>
    <scope>NUCLEOTIDE SEQUENCE [LARGE SCALE GENOMIC DNA]</scope>
    <source>
        <strain evidence="2 3">Sullivan</strain>
    </source>
</reference>
<keyword evidence="1" id="KW-0812">Transmembrane</keyword>
<dbReference type="KEGG" id="cbv:U729_576"/>
<evidence type="ECO:0000313" key="3">
    <source>
        <dbReference type="Proteomes" id="UP000030635"/>
    </source>
</evidence>
<protein>
    <submittedName>
        <fullName evidence="2">Uncharacterized protein</fullName>
    </submittedName>
</protein>
<name>A0A0A7FXF1_9CLOT</name>
<accession>A0A0A7FXF1</accession>
<dbReference type="Proteomes" id="UP000030635">
    <property type="component" value="Chromosome"/>
</dbReference>
<dbReference type="RefSeq" id="WP_172678928.1">
    <property type="nucleotide sequence ID" value="NZ_CP006905.1"/>
</dbReference>
<proteinExistence type="predicted"/>
<organism evidence="2 3">
    <name type="scientific">Clostridium baratii str. Sullivan</name>
    <dbReference type="NCBI Taxonomy" id="1415775"/>
    <lineage>
        <taxon>Bacteria</taxon>
        <taxon>Bacillati</taxon>
        <taxon>Bacillota</taxon>
        <taxon>Clostridia</taxon>
        <taxon>Eubacteriales</taxon>
        <taxon>Clostridiaceae</taxon>
        <taxon>Clostridium</taxon>
    </lineage>
</organism>
<keyword evidence="3" id="KW-1185">Reference proteome</keyword>
<keyword evidence="1" id="KW-1133">Transmembrane helix</keyword>